<reference evidence="3" key="1">
    <citation type="submission" date="2020-09" db="EMBL/GenBank/DDBJ databases">
        <title>Iningainema tapete sp. nov. (Scytonemataceae, Cyanobacteria) from greenhouses in central Florida (USA) produces two types of nodularin with biosynthetic potential for microcystin-LR and anabaenopeptins.</title>
        <authorList>
            <person name="Berthold D.E."/>
            <person name="Lefler F.W."/>
            <person name="Huang I.-S."/>
            <person name="Abdulla H."/>
            <person name="Zimba P.V."/>
            <person name="Laughinghouse H.D. IV."/>
        </authorList>
    </citation>
    <scope>NUCLEOTIDE SEQUENCE</scope>
    <source>
        <strain evidence="3">BLCCT55</strain>
    </source>
</reference>
<keyword evidence="4" id="KW-1185">Reference proteome</keyword>
<feature type="region of interest" description="Disordered" evidence="1">
    <location>
        <begin position="70"/>
        <end position="93"/>
    </location>
</feature>
<dbReference type="AlphaFoldDB" id="A0A8J6XZ37"/>
<evidence type="ECO:0000256" key="1">
    <source>
        <dbReference type="SAM" id="MobiDB-lite"/>
    </source>
</evidence>
<evidence type="ECO:0000313" key="4">
    <source>
        <dbReference type="Proteomes" id="UP000629098"/>
    </source>
</evidence>
<protein>
    <submittedName>
        <fullName evidence="3">Uncharacterized protein</fullName>
    </submittedName>
</protein>
<feature type="signal peptide" evidence="2">
    <location>
        <begin position="1"/>
        <end position="20"/>
    </location>
</feature>
<organism evidence="3 4">
    <name type="scientific">Iningainema tapete BLCC-T55</name>
    <dbReference type="NCBI Taxonomy" id="2748662"/>
    <lineage>
        <taxon>Bacteria</taxon>
        <taxon>Bacillati</taxon>
        <taxon>Cyanobacteriota</taxon>
        <taxon>Cyanophyceae</taxon>
        <taxon>Nostocales</taxon>
        <taxon>Scytonemataceae</taxon>
        <taxon>Iningainema tapete</taxon>
    </lineage>
</organism>
<evidence type="ECO:0000313" key="3">
    <source>
        <dbReference type="EMBL" id="MBD2775798.1"/>
    </source>
</evidence>
<sequence>MNKASKVKFVLGIVAMTSLAAINPAAANATTLESSLAVQNIMSQAKLNLDSPTQQSEILPSLEKLQASSELAARPKRPTNGGCTFNNSCRKRN</sequence>
<gene>
    <name evidence="3" type="ORF">ICL16_28000</name>
</gene>
<feature type="chain" id="PRO_5035300624" evidence="2">
    <location>
        <begin position="21"/>
        <end position="93"/>
    </location>
</feature>
<dbReference type="RefSeq" id="WP_190834711.1">
    <property type="nucleotide sequence ID" value="NZ_CAWPPI010000085.1"/>
</dbReference>
<proteinExistence type="predicted"/>
<evidence type="ECO:0000256" key="2">
    <source>
        <dbReference type="SAM" id="SignalP"/>
    </source>
</evidence>
<comment type="caution">
    <text evidence="3">The sequence shown here is derived from an EMBL/GenBank/DDBJ whole genome shotgun (WGS) entry which is preliminary data.</text>
</comment>
<keyword evidence="2" id="KW-0732">Signal</keyword>
<feature type="compositionally biased region" description="Polar residues" evidence="1">
    <location>
        <begin position="81"/>
        <end position="93"/>
    </location>
</feature>
<dbReference type="EMBL" id="JACXAE010000085">
    <property type="protein sequence ID" value="MBD2775798.1"/>
    <property type="molecule type" value="Genomic_DNA"/>
</dbReference>
<name>A0A8J6XZ37_9CYAN</name>
<dbReference type="Proteomes" id="UP000629098">
    <property type="component" value="Unassembled WGS sequence"/>
</dbReference>
<accession>A0A8J6XZ37</accession>